<dbReference type="InterPro" id="IPR050730">
    <property type="entry name" value="UBX_domain-protein"/>
</dbReference>
<reference evidence="3" key="2">
    <citation type="journal article" date="2019" name="IMA Fungus">
        <title>Genome sequencing and comparison of five Tilletia species to identify candidate genes for the detection of regulated species infecting wheat.</title>
        <authorList>
            <person name="Nguyen H.D.T."/>
            <person name="Sultana T."/>
            <person name="Kesanakurti P."/>
            <person name="Hambleton S."/>
        </authorList>
    </citation>
    <scope>NUCLEOTIDE SEQUENCE</scope>
    <source>
        <strain evidence="3">DAOMC 236426</strain>
    </source>
</reference>
<dbReference type="Gene3D" id="3.10.20.90">
    <property type="entry name" value="Phosphatidylinositol 3-kinase Catalytic Subunit, Chain A, domain 1"/>
    <property type="match status" value="1"/>
</dbReference>
<proteinExistence type="predicted"/>
<organism evidence="3 4">
    <name type="scientific">Tilletia controversa</name>
    <name type="common">dwarf bunt fungus</name>
    <dbReference type="NCBI Taxonomy" id="13291"/>
    <lineage>
        <taxon>Eukaryota</taxon>
        <taxon>Fungi</taxon>
        <taxon>Dikarya</taxon>
        <taxon>Basidiomycota</taxon>
        <taxon>Ustilaginomycotina</taxon>
        <taxon>Exobasidiomycetes</taxon>
        <taxon>Tilletiales</taxon>
        <taxon>Tilletiaceae</taxon>
        <taxon>Tilletia</taxon>
    </lineage>
</organism>
<protein>
    <recommendedName>
        <fullName evidence="2">UBX domain-containing protein</fullName>
    </recommendedName>
</protein>
<dbReference type="AlphaFoldDB" id="A0A8X7N0U4"/>
<dbReference type="EMBL" id="LWDE02000039">
    <property type="protein sequence ID" value="KAE8254823.1"/>
    <property type="molecule type" value="Genomic_DNA"/>
</dbReference>
<keyword evidence="4" id="KW-1185">Reference proteome</keyword>
<accession>A0A8X7N0U4</accession>
<dbReference type="PANTHER" id="PTHR23322:SF1">
    <property type="entry name" value="FAS-ASSOCIATED FACTOR 2"/>
    <property type="match status" value="1"/>
</dbReference>
<dbReference type="InterPro" id="IPR001012">
    <property type="entry name" value="UBX_dom"/>
</dbReference>
<dbReference type="InterPro" id="IPR029071">
    <property type="entry name" value="Ubiquitin-like_domsf"/>
</dbReference>
<dbReference type="GO" id="GO:0043130">
    <property type="term" value="F:ubiquitin binding"/>
    <property type="evidence" value="ECO:0007669"/>
    <property type="project" value="TreeGrafter"/>
</dbReference>
<sequence length="254" mass="27855">PAVAARQLQEHLTGLLVPRVQPYLARLGAERARLTSERALRAEQDAAYERAAQADVARVRARREAEQRRGEEERRKREEEARREEEKRKVESWRTWARARLVPVESHSSGQPEEGEEAILIQFRLPGGRSLARSFRLEDELEGVFAYIETASLDADASAGPLSEAPPTPPANYEHRYGFELVLGGYPRRKVTPAEIVSTGGSGNGKTRLRDVAGLNDARRANVIVEGTVAGMSPSGSVASAARGDDDSSGEDSD</sequence>
<dbReference type="PROSITE" id="PS50033">
    <property type="entry name" value="UBX"/>
    <property type="match status" value="1"/>
</dbReference>
<evidence type="ECO:0000313" key="4">
    <source>
        <dbReference type="Proteomes" id="UP000077684"/>
    </source>
</evidence>
<dbReference type="GO" id="GO:0005783">
    <property type="term" value="C:endoplasmic reticulum"/>
    <property type="evidence" value="ECO:0007669"/>
    <property type="project" value="TreeGrafter"/>
</dbReference>
<dbReference type="Proteomes" id="UP000077684">
    <property type="component" value="Unassembled WGS sequence"/>
</dbReference>
<dbReference type="GO" id="GO:0036503">
    <property type="term" value="P:ERAD pathway"/>
    <property type="evidence" value="ECO:0007669"/>
    <property type="project" value="TreeGrafter"/>
</dbReference>
<reference evidence="3" key="1">
    <citation type="submission" date="2016-04" db="EMBL/GenBank/DDBJ databases">
        <authorList>
            <person name="Nguyen H.D."/>
            <person name="Samba Siva P."/>
            <person name="Cullis J."/>
            <person name="Levesque C.A."/>
            <person name="Hambleton S."/>
        </authorList>
    </citation>
    <scope>NUCLEOTIDE SEQUENCE</scope>
    <source>
        <strain evidence="3">DAOMC 236426</strain>
    </source>
</reference>
<feature type="region of interest" description="Disordered" evidence="1">
    <location>
        <begin position="64"/>
        <end position="87"/>
    </location>
</feature>
<gene>
    <name evidence="3" type="ORF">A4X06_0g707</name>
</gene>
<name>A0A8X7N0U4_9BASI</name>
<dbReference type="SMART" id="SM00166">
    <property type="entry name" value="UBX"/>
    <property type="match status" value="1"/>
</dbReference>
<evidence type="ECO:0000259" key="2">
    <source>
        <dbReference type="PROSITE" id="PS50033"/>
    </source>
</evidence>
<evidence type="ECO:0000313" key="3">
    <source>
        <dbReference type="EMBL" id="KAE8254823.1"/>
    </source>
</evidence>
<dbReference type="SUPFAM" id="SSF54236">
    <property type="entry name" value="Ubiquitin-like"/>
    <property type="match status" value="1"/>
</dbReference>
<dbReference type="Pfam" id="PF00789">
    <property type="entry name" value="UBX"/>
    <property type="match status" value="1"/>
</dbReference>
<evidence type="ECO:0000256" key="1">
    <source>
        <dbReference type="SAM" id="MobiDB-lite"/>
    </source>
</evidence>
<dbReference type="PANTHER" id="PTHR23322">
    <property type="entry name" value="FAS-ASSOCIATED PROTEIN"/>
    <property type="match status" value="1"/>
</dbReference>
<feature type="domain" description="UBX" evidence="2">
    <location>
        <begin position="114"/>
        <end position="167"/>
    </location>
</feature>
<feature type="region of interest" description="Disordered" evidence="1">
    <location>
        <begin position="229"/>
        <end position="254"/>
    </location>
</feature>
<feature type="non-terminal residue" evidence="3">
    <location>
        <position position="1"/>
    </location>
</feature>
<comment type="caution">
    <text evidence="3">The sequence shown here is derived from an EMBL/GenBank/DDBJ whole genome shotgun (WGS) entry which is preliminary data.</text>
</comment>